<keyword evidence="3" id="KW-1185">Reference proteome</keyword>
<sequence>MSEHDMSSADVLEPHVIAEMLFKNRATFDRAKKDIQPYVQRVVEGKVHNLFFVHKAALVASKAPIEAVTSSITSKSRQKKGKTSHSYSTQSIRSIAETSTIASQPTVSDTTVQGDEGHASMAIDKLLEPPEEIPTLDSVKPSHLTQGLRQ</sequence>
<organism evidence="2 3">
    <name type="scientific">Clathrus columnatus</name>
    <dbReference type="NCBI Taxonomy" id="1419009"/>
    <lineage>
        <taxon>Eukaryota</taxon>
        <taxon>Fungi</taxon>
        <taxon>Dikarya</taxon>
        <taxon>Basidiomycota</taxon>
        <taxon>Agaricomycotina</taxon>
        <taxon>Agaricomycetes</taxon>
        <taxon>Phallomycetidae</taxon>
        <taxon>Phallales</taxon>
        <taxon>Clathraceae</taxon>
        <taxon>Clathrus</taxon>
    </lineage>
</organism>
<name>A0AAV5ACE6_9AGAM</name>
<reference evidence="2" key="1">
    <citation type="submission" date="2021-10" db="EMBL/GenBank/DDBJ databases">
        <title>De novo Genome Assembly of Clathrus columnatus (Basidiomycota, Fungi) Using Illumina and Nanopore Sequence Data.</title>
        <authorList>
            <person name="Ogiso-Tanaka E."/>
            <person name="Itagaki H."/>
            <person name="Hosoya T."/>
            <person name="Hosaka K."/>
        </authorList>
    </citation>
    <scope>NUCLEOTIDE SEQUENCE</scope>
    <source>
        <strain evidence="2">MO-923</strain>
    </source>
</reference>
<protein>
    <submittedName>
        <fullName evidence="2">Uncharacterized protein</fullName>
    </submittedName>
</protein>
<feature type="region of interest" description="Disordered" evidence="1">
    <location>
        <begin position="126"/>
        <end position="150"/>
    </location>
</feature>
<dbReference type="AlphaFoldDB" id="A0AAV5ACE6"/>
<dbReference type="EMBL" id="BPWL01000005">
    <property type="protein sequence ID" value="GJJ10318.1"/>
    <property type="molecule type" value="Genomic_DNA"/>
</dbReference>
<gene>
    <name evidence="2" type="ORF">Clacol_004544</name>
</gene>
<feature type="region of interest" description="Disordered" evidence="1">
    <location>
        <begin position="101"/>
        <end position="120"/>
    </location>
</feature>
<feature type="compositionally biased region" description="Polar residues" evidence="1">
    <location>
        <begin position="101"/>
        <end position="113"/>
    </location>
</feature>
<dbReference type="Proteomes" id="UP001050691">
    <property type="component" value="Unassembled WGS sequence"/>
</dbReference>
<evidence type="ECO:0000313" key="3">
    <source>
        <dbReference type="Proteomes" id="UP001050691"/>
    </source>
</evidence>
<comment type="caution">
    <text evidence="2">The sequence shown here is derived from an EMBL/GenBank/DDBJ whole genome shotgun (WGS) entry which is preliminary data.</text>
</comment>
<accession>A0AAV5ACE6</accession>
<evidence type="ECO:0000256" key="1">
    <source>
        <dbReference type="SAM" id="MobiDB-lite"/>
    </source>
</evidence>
<proteinExistence type="predicted"/>
<feature type="region of interest" description="Disordered" evidence="1">
    <location>
        <begin position="69"/>
        <end position="92"/>
    </location>
</feature>
<evidence type="ECO:0000313" key="2">
    <source>
        <dbReference type="EMBL" id="GJJ10318.1"/>
    </source>
</evidence>